<evidence type="ECO:0000256" key="1">
    <source>
        <dbReference type="SAM" id="MobiDB-lite"/>
    </source>
</evidence>
<feature type="region of interest" description="Disordered" evidence="1">
    <location>
        <begin position="196"/>
        <end position="229"/>
    </location>
</feature>
<dbReference type="PANTHER" id="PTHR11200">
    <property type="entry name" value="INOSITOL 5-PHOSPHATASE"/>
    <property type="match status" value="1"/>
</dbReference>
<evidence type="ECO:0000313" key="3">
    <source>
        <dbReference type="EMBL" id="GMI40648.1"/>
    </source>
</evidence>
<dbReference type="InterPro" id="IPR000300">
    <property type="entry name" value="IPPc"/>
</dbReference>
<feature type="region of interest" description="Disordered" evidence="1">
    <location>
        <begin position="117"/>
        <end position="158"/>
    </location>
</feature>
<comment type="caution">
    <text evidence="3">The sequence shown here is derived from an EMBL/GenBank/DDBJ whole genome shotgun (WGS) entry which is preliminary data.</text>
</comment>
<dbReference type="EMBL" id="BRYB01000947">
    <property type="protein sequence ID" value="GMI40648.1"/>
    <property type="molecule type" value="Genomic_DNA"/>
</dbReference>
<dbReference type="Pfam" id="PF22669">
    <property type="entry name" value="Exo_endo_phos2"/>
    <property type="match status" value="1"/>
</dbReference>
<reference evidence="3 4" key="1">
    <citation type="journal article" date="2023" name="Commun. Biol.">
        <title>Genome analysis of Parmales, the sister group of diatoms, reveals the evolutionary specialization of diatoms from phago-mixotrophs to photoautotrophs.</title>
        <authorList>
            <person name="Ban H."/>
            <person name="Sato S."/>
            <person name="Yoshikawa S."/>
            <person name="Yamada K."/>
            <person name="Nakamura Y."/>
            <person name="Ichinomiya M."/>
            <person name="Sato N."/>
            <person name="Blanc-Mathieu R."/>
            <person name="Endo H."/>
            <person name="Kuwata A."/>
            <person name="Ogata H."/>
        </authorList>
    </citation>
    <scope>NUCLEOTIDE SEQUENCE [LARGE SCALE GENOMIC DNA]</scope>
</reference>
<dbReference type="SUPFAM" id="SSF56219">
    <property type="entry name" value="DNase I-like"/>
    <property type="match status" value="1"/>
</dbReference>
<protein>
    <recommendedName>
        <fullName evidence="2">Inositol polyphosphate-related phosphatase domain-containing protein</fullName>
    </recommendedName>
</protein>
<feature type="region of interest" description="Disordered" evidence="1">
    <location>
        <begin position="1"/>
        <end position="50"/>
    </location>
</feature>
<dbReference type="InterPro" id="IPR046985">
    <property type="entry name" value="IP5"/>
</dbReference>
<dbReference type="SMART" id="SM00128">
    <property type="entry name" value="IPPc"/>
    <property type="match status" value="1"/>
</dbReference>
<dbReference type="Gene3D" id="3.60.10.10">
    <property type="entry name" value="Endonuclease/exonuclease/phosphatase"/>
    <property type="match status" value="1"/>
</dbReference>
<feature type="compositionally biased region" description="Basic and acidic residues" evidence="1">
    <location>
        <begin position="117"/>
        <end position="154"/>
    </location>
</feature>
<dbReference type="InterPro" id="IPR036691">
    <property type="entry name" value="Endo/exonu/phosph_ase_sf"/>
</dbReference>
<proteinExistence type="predicted"/>
<gene>
    <name evidence="3" type="ORF">TeGR_g8265</name>
</gene>
<keyword evidence="4" id="KW-1185">Reference proteome</keyword>
<accession>A0ABQ6N5S3</accession>
<organism evidence="3 4">
    <name type="scientific">Tetraparma gracilis</name>
    <dbReference type="NCBI Taxonomy" id="2962635"/>
    <lineage>
        <taxon>Eukaryota</taxon>
        <taxon>Sar</taxon>
        <taxon>Stramenopiles</taxon>
        <taxon>Ochrophyta</taxon>
        <taxon>Bolidophyceae</taxon>
        <taxon>Parmales</taxon>
        <taxon>Triparmaceae</taxon>
        <taxon>Tetraparma</taxon>
    </lineage>
</organism>
<name>A0ABQ6N5S3_9STRA</name>
<sequence length="667" mass="72594">MATEKRYSVPHVYHLSDSPTPEKSAAASENVHPNLFQEQEGPKPSKFVSRAIDKSSRIQAAGADPKSPNSIAADWTVAVEQAKAYKTFKAARASKAQVDLDTPERKRDEESLRAYKEWQKKEKENARKKAVEAKKERFLAKKEESKKKEREAVNRRVSSAVVGSVLETGIKKMSVVPVAGGAERSAERSTNFLNEVMGKTSPGEGGGLPDLKVSTSPVAAAAKAEEKEEKVAEALDFDAEGEGDKREDEELEESVVMQSEVLMKSLAAKPEVAPPTPAEAAAPSLPAAGWPTVLTDAATAHLLPDLPANHEEVFEQVKSTGEVTVRVVTWNQQARPSPPADELRAFLLPNTKFHIIAIGTEECENSIASSIVNTSKKNWEAAVRAALGKDYVKVCGHTLQATNNMIMCHRAIVGLITEVESKAVATGLANPVASSQHLGNKGGVGIKVRIGDTSFCFINAHLAAHQNEVDKRNEEFKKISRDVSMEIGAVVDGMLGGGGDITKAFRHVFWAGDMNYRINGTREVVDKLLEKDMHAVLKSNDQLSLAMAATDCFRGFTEGPLAFRPTYKFDKKSDLYDTGKKQRIPSWTDRVLYKEYPAAGAKGAGREEARLVNYASATEIKTSDHRPVYASFKCQVSGAGRMAFQEVPEGEDDAHFPATKSQVCSVM</sequence>
<dbReference type="Proteomes" id="UP001165060">
    <property type="component" value="Unassembled WGS sequence"/>
</dbReference>
<evidence type="ECO:0000259" key="2">
    <source>
        <dbReference type="SMART" id="SM00128"/>
    </source>
</evidence>
<evidence type="ECO:0000313" key="4">
    <source>
        <dbReference type="Proteomes" id="UP001165060"/>
    </source>
</evidence>
<feature type="region of interest" description="Disordered" evidence="1">
    <location>
        <begin position="235"/>
        <end position="254"/>
    </location>
</feature>
<feature type="domain" description="Inositol polyphosphate-related phosphatase" evidence="2">
    <location>
        <begin position="321"/>
        <end position="641"/>
    </location>
</feature>
<dbReference type="PANTHER" id="PTHR11200:SF275">
    <property type="entry name" value="LD06095P"/>
    <property type="match status" value="1"/>
</dbReference>